<keyword evidence="5" id="KW-1185">Reference proteome</keyword>
<evidence type="ECO:0000313" key="4">
    <source>
        <dbReference type="EMBL" id="CAD5116310.1"/>
    </source>
</evidence>
<evidence type="ECO:0000259" key="2">
    <source>
        <dbReference type="PROSITE" id="PS50404"/>
    </source>
</evidence>
<proteinExistence type="predicted"/>
<evidence type="ECO:0000256" key="1">
    <source>
        <dbReference type="SAM" id="SignalP"/>
    </source>
</evidence>
<dbReference type="Gene3D" id="3.40.30.10">
    <property type="entry name" value="Glutaredoxin"/>
    <property type="match status" value="1"/>
</dbReference>
<feature type="domain" description="GST N-terminal" evidence="2">
    <location>
        <begin position="45"/>
        <end position="129"/>
    </location>
</feature>
<dbReference type="OrthoDB" id="4951845at2759"/>
<name>A0A7I8VLI8_9ANNE</name>
<evidence type="ECO:0000259" key="3">
    <source>
        <dbReference type="PROSITE" id="PS50405"/>
    </source>
</evidence>
<dbReference type="InterPro" id="IPR040079">
    <property type="entry name" value="Glutathione_S-Trfase"/>
</dbReference>
<dbReference type="Gene3D" id="1.20.1050.10">
    <property type="match status" value="1"/>
</dbReference>
<dbReference type="PROSITE" id="PS50405">
    <property type="entry name" value="GST_CTER"/>
    <property type="match status" value="1"/>
</dbReference>
<dbReference type="GO" id="GO:0006749">
    <property type="term" value="P:glutathione metabolic process"/>
    <property type="evidence" value="ECO:0007669"/>
    <property type="project" value="TreeGrafter"/>
</dbReference>
<dbReference type="AlphaFoldDB" id="A0A7I8VLI8"/>
<dbReference type="InterPro" id="IPR050213">
    <property type="entry name" value="GST_superfamily"/>
</dbReference>
<dbReference type="InterPro" id="IPR036249">
    <property type="entry name" value="Thioredoxin-like_sf"/>
</dbReference>
<accession>A0A7I8VLI8</accession>
<dbReference type="EMBL" id="CAJFCJ010000006">
    <property type="protein sequence ID" value="CAD5116310.1"/>
    <property type="molecule type" value="Genomic_DNA"/>
</dbReference>
<dbReference type="InterPro" id="IPR004046">
    <property type="entry name" value="GST_C"/>
</dbReference>
<feature type="signal peptide" evidence="1">
    <location>
        <begin position="1"/>
        <end position="19"/>
    </location>
</feature>
<reference evidence="4 5" key="1">
    <citation type="submission" date="2020-08" db="EMBL/GenBank/DDBJ databases">
        <authorList>
            <person name="Hejnol A."/>
        </authorList>
    </citation>
    <scope>NUCLEOTIDE SEQUENCE [LARGE SCALE GENOMIC DNA]</scope>
</reference>
<dbReference type="CDD" id="cd03192">
    <property type="entry name" value="GST_C_Sigma_like"/>
    <property type="match status" value="1"/>
</dbReference>
<dbReference type="PANTHER" id="PTHR11571">
    <property type="entry name" value="GLUTATHIONE S-TRANSFERASE"/>
    <property type="match status" value="1"/>
</dbReference>
<sequence length="275" mass="31309">MIVFVFVVICAVLVSHYTGNLCCICRKVKEIYYGKPGCIPLPNPGNVTLHYFGVRGKAEGIRFIMEEGGISYDETKFTKATWPAAKAKGVESGLYPFGQVPALITSTGSKVAQSLVVAHFVARSTGLDCDCRDYQRCEMLVQGIEDIKYHFGLLIKHADYDFARRKEFIDNVLPVWLKHFEKLAPSLTQQDGAFFASNRITWVDLLVFEVLNQQITYAADDFGGKTYKNTEILKQSPKLANFYRQMLKRDRIDAYLQSERRHPFTHFAKPKEVRT</sequence>
<gene>
    <name evidence="4" type="ORF">DGYR_LOCUS4947</name>
</gene>
<dbReference type="SFLD" id="SFLDS00019">
    <property type="entry name" value="Glutathione_Transferase_(cytos"/>
    <property type="match status" value="1"/>
</dbReference>
<feature type="domain" description="GST C-terminal" evidence="3">
    <location>
        <begin position="130"/>
        <end position="267"/>
    </location>
</feature>
<comment type="caution">
    <text evidence="4">The sequence shown here is derived from an EMBL/GenBank/DDBJ whole genome shotgun (WGS) entry which is preliminary data.</text>
</comment>
<dbReference type="PROSITE" id="PS50404">
    <property type="entry name" value="GST_NTER"/>
    <property type="match status" value="1"/>
</dbReference>
<protein>
    <submittedName>
        <fullName evidence="4">DgyrCDS5215</fullName>
    </submittedName>
</protein>
<dbReference type="Pfam" id="PF02798">
    <property type="entry name" value="GST_N"/>
    <property type="match status" value="1"/>
</dbReference>
<evidence type="ECO:0000313" key="5">
    <source>
        <dbReference type="Proteomes" id="UP000549394"/>
    </source>
</evidence>
<dbReference type="Pfam" id="PF14497">
    <property type="entry name" value="GST_C_3"/>
    <property type="match status" value="1"/>
</dbReference>
<dbReference type="InterPro" id="IPR010987">
    <property type="entry name" value="Glutathione-S-Trfase_C-like"/>
</dbReference>
<dbReference type="SUPFAM" id="SSF52833">
    <property type="entry name" value="Thioredoxin-like"/>
    <property type="match status" value="1"/>
</dbReference>
<dbReference type="Proteomes" id="UP000549394">
    <property type="component" value="Unassembled WGS sequence"/>
</dbReference>
<dbReference type="PANTHER" id="PTHR11571:SF141">
    <property type="entry name" value="GLUTATHIONE S-TRANSFERASE"/>
    <property type="match status" value="1"/>
</dbReference>
<dbReference type="GO" id="GO:0004364">
    <property type="term" value="F:glutathione transferase activity"/>
    <property type="evidence" value="ECO:0007669"/>
    <property type="project" value="TreeGrafter"/>
</dbReference>
<feature type="chain" id="PRO_5029448866" evidence="1">
    <location>
        <begin position="20"/>
        <end position="275"/>
    </location>
</feature>
<dbReference type="SUPFAM" id="SSF47616">
    <property type="entry name" value="GST C-terminal domain-like"/>
    <property type="match status" value="1"/>
</dbReference>
<keyword evidence="1" id="KW-0732">Signal</keyword>
<dbReference type="InterPro" id="IPR036282">
    <property type="entry name" value="Glutathione-S-Trfase_C_sf"/>
</dbReference>
<dbReference type="CDD" id="cd03039">
    <property type="entry name" value="GST_N_Sigma_like"/>
    <property type="match status" value="1"/>
</dbReference>
<dbReference type="InterPro" id="IPR004045">
    <property type="entry name" value="Glutathione_S-Trfase_N"/>
</dbReference>
<organism evidence="4 5">
    <name type="scientific">Dimorphilus gyrociliatus</name>
    <dbReference type="NCBI Taxonomy" id="2664684"/>
    <lineage>
        <taxon>Eukaryota</taxon>
        <taxon>Metazoa</taxon>
        <taxon>Spiralia</taxon>
        <taxon>Lophotrochozoa</taxon>
        <taxon>Annelida</taxon>
        <taxon>Polychaeta</taxon>
        <taxon>Polychaeta incertae sedis</taxon>
        <taxon>Dinophilidae</taxon>
        <taxon>Dimorphilus</taxon>
    </lineage>
</organism>